<dbReference type="GO" id="GO:0140359">
    <property type="term" value="F:ABC-type transporter activity"/>
    <property type="evidence" value="ECO:0007669"/>
    <property type="project" value="InterPro"/>
</dbReference>
<dbReference type="PANTHER" id="PTHR46743">
    <property type="entry name" value="TEICHOIC ACIDS EXPORT ATP-BINDING PROTEIN TAGH"/>
    <property type="match status" value="1"/>
</dbReference>
<dbReference type="InterPro" id="IPR003593">
    <property type="entry name" value="AAA+_ATPase"/>
</dbReference>
<dbReference type="CDD" id="cd03220">
    <property type="entry name" value="ABC_KpsT_Wzt"/>
    <property type="match status" value="1"/>
</dbReference>
<evidence type="ECO:0000256" key="5">
    <source>
        <dbReference type="SAM" id="MobiDB-lite"/>
    </source>
</evidence>
<dbReference type="GO" id="GO:0005524">
    <property type="term" value="F:ATP binding"/>
    <property type="evidence" value="ECO:0007669"/>
    <property type="project" value="UniProtKB-KW"/>
</dbReference>
<evidence type="ECO:0000313" key="7">
    <source>
        <dbReference type="EMBL" id="SMC92746.1"/>
    </source>
</evidence>
<feature type="region of interest" description="Disordered" evidence="5">
    <location>
        <begin position="263"/>
        <end position="282"/>
    </location>
</feature>
<dbReference type="InterPro" id="IPR015860">
    <property type="entry name" value="ABC_transpr_TagH-like"/>
</dbReference>
<dbReference type="RefSeq" id="WP_084452917.1">
    <property type="nucleotide sequence ID" value="NZ_FWXN01000014.1"/>
</dbReference>
<dbReference type="GO" id="GO:0016020">
    <property type="term" value="C:membrane"/>
    <property type="evidence" value="ECO:0007669"/>
    <property type="project" value="InterPro"/>
</dbReference>
<dbReference type="Gene3D" id="3.40.50.300">
    <property type="entry name" value="P-loop containing nucleotide triphosphate hydrolases"/>
    <property type="match status" value="1"/>
</dbReference>
<evidence type="ECO:0000256" key="4">
    <source>
        <dbReference type="ARBA" id="ARBA00022840"/>
    </source>
</evidence>
<evidence type="ECO:0000259" key="6">
    <source>
        <dbReference type="PROSITE" id="PS50893"/>
    </source>
</evidence>
<accession>A0A1W2D689</accession>
<protein>
    <submittedName>
        <fullName evidence="7">ABC-type polysaccharide/polyol phosphate transport system, ATPase component</fullName>
    </submittedName>
</protein>
<dbReference type="Pfam" id="PF00005">
    <property type="entry name" value="ABC_tran"/>
    <property type="match status" value="1"/>
</dbReference>
<dbReference type="OrthoDB" id="9778870at2"/>
<proteinExistence type="inferred from homology"/>
<dbReference type="PROSITE" id="PS50893">
    <property type="entry name" value="ABC_TRANSPORTER_2"/>
    <property type="match status" value="1"/>
</dbReference>
<evidence type="ECO:0000313" key="8">
    <source>
        <dbReference type="Proteomes" id="UP000192634"/>
    </source>
</evidence>
<sequence>MAEHTPDVTIGDPTVIVSHLDVKYAVYGGGRKGSPSAQSESRSLKDALGRREPRVREVHAVKDVSFVARHGESIGIIGRNGSGKSTLLRAVAGLIPPSAGRLWVSGEPSLLGVNAVLMSKLSGERNIYVGAQALGLTKEQIRERFDDIVEFSGIGDAVYLPMNTYSSGMGARLRFAISTAAAPDVLMIDEALATGDADFRAKSAERIARIREQAGTVFLVSHSNGNIRQICDRVLWMDQGRLIADGPTEEVLPLYEATLPKRSKKKAAPLAEPEVPGTRRFGGESRVDVATSLSRHTWEPGVEGAFVVSVHKVATARVVAPIAARLGWPLLWVRPGSVPSATRDELRRLEPRRVVVVGGDELVNPSTRERLEDLSDAPVESIGDEDPGVTSAALLRAFPPQDRSVVHVTLPHSGGRAPAISQMAAQTGRAVVVCEETHVPDELVAALTELAPGRLMLDGNEEDWSLDIVQRLESATGAEISFGPTGGPMALAADLSADASAGGRVLVSAHTTGVETLSAIVASAHSDSPLLLLRSDRVPAAVGRAIERLAPREIGLVGTTEGLSPALRAELGALVPSSTSEA</sequence>
<dbReference type="GO" id="GO:0016887">
    <property type="term" value="F:ATP hydrolysis activity"/>
    <property type="evidence" value="ECO:0007669"/>
    <property type="project" value="InterPro"/>
</dbReference>
<evidence type="ECO:0000256" key="1">
    <source>
        <dbReference type="ARBA" id="ARBA00005417"/>
    </source>
</evidence>
<dbReference type="SMART" id="SM00382">
    <property type="entry name" value="AAA"/>
    <property type="match status" value="1"/>
</dbReference>
<dbReference type="EMBL" id="FWXN01000014">
    <property type="protein sequence ID" value="SMC92746.1"/>
    <property type="molecule type" value="Genomic_DNA"/>
</dbReference>
<name>A0A1W2D689_9MICO</name>
<dbReference type="InterPro" id="IPR027417">
    <property type="entry name" value="P-loop_NTPase"/>
</dbReference>
<dbReference type="SUPFAM" id="SSF52540">
    <property type="entry name" value="P-loop containing nucleoside triphosphate hydrolases"/>
    <property type="match status" value="1"/>
</dbReference>
<dbReference type="Pfam" id="PF04122">
    <property type="entry name" value="CW_binding_2"/>
    <property type="match status" value="1"/>
</dbReference>
<keyword evidence="4" id="KW-0067">ATP-binding</keyword>
<comment type="similarity">
    <text evidence="1">Belongs to the ABC transporter superfamily.</text>
</comment>
<evidence type="ECO:0000256" key="3">
    <source>
        <dbReference type="ARBA" id="ARBA00022741"/>
    </source>
</evidence>
<dbReference type="InterPro" id="IPR050683">
    <property type="entry name" value="Bact_Polysacc_Export_ATP-bd"/>
</dbReference>
<reference evidence="7 8" key="1">
    <citation type="submission" date="2017-04" db="EMBL/GenBank/DDBJ databases">
        <authorList>
            <person name="Afonso C.L."/>
            <person name="Miller P.J."/>
            <person name="Scott M.A."/>
            <person name="Spackman E."/>
            <person name="Goraichik I."/>
            <person name="Dimitrov K.M."/>
            <person name="Suarez D.L."/>
            <person name="Swayne D.E."/>
        </authorList>
    </citation>
    <scope>NUCLEOTIDE SEQUENCE [LARGE SCALE GENOMIC DNA]</scope>
    <source>
        <strain evidence="7 8">CGMCC 1.12511</strain>
    </source>
</reference>
<feature type="domain" description="ABC transporter" evidence="6">
    <location>
        <begin position="42"/>
        <end position="264"/>
    </location>
</feature>
<dbReference type="PANTHER" id="PTHR46743:SF2">
    <property type="entry name" value="TEICHOIC ACIDS EXPORT ATP-BINDING PROTEIN TAGH"/>
    <property type="match status" value="1"/>
</dbReference>
<dbReference type="AlphaFoldDB" id="A0A1W2D689"/>
<dbReference type="InterPro" id="IPR003439">
    <property type="entry name" value="ABC_transporter-like_ATP-bd"/>
</dbReference>
<keyword evidence="3" id="KW-0547">Nucleotide-binding</keyword>
<organism evidence="7 8">
    <name type="scientific">Janibacter indicus</name>
    <dbReference type="NCBI Taxonomy" id="857417"/>
    <lineage>
        <taxon>Bacteria</taxon>
        <taxon>Bacillati</taxon>
        <taxon>Actinomycetota</taxon>
        <taxon>Actinomycetes</taxon>
        <taxon>Micrococcales</taxon>
        <taxon>Intrasporangiaceae</taxon>
        <taxon>Janibacter</taxon>
    </lineage>
</organism>
<dbReference type="Proteomes" id="UP000192634">
    <property type="component" value="Unassembled WGS sequence"/>
</dbReference>
<keyword evidence="2" id="KW-0813">Transport</keyword>
<feature type="region of interest" description="Disordered" evidence="5">
    <location>
        <begin position="30"/>
        <end position="49"/>
    </location>
</feature>
<evidence type="ECO:0000256" key="2">
    <source>
        <dbReference type="ARBA" id="ARBA00022448"/>
    </source>
</evidence>
<dbReference type="InterPro" id="IPR007253">
    <property type="entry name" value="Cell_wall-bd_2"/>
</dbReference>
<gene>
    <name evidence="7" type="ORF">SAMN06296429_11472</name>
</gene>